<evidence type="ECO:0000256" key="1">
    <source>
        <dbReference type="ARBA" id="ARBA00008769"/>
    </source>
</evidence>
<protein>
    <submittedName>
        <fullName evidence="3">Carbohydrate porin</fullName>
    </submittedName>
</protein>
<comment type="caution">
    <text evidence="3">The sequence shown here is derived from an EMBL/GenBank/DDBJ whole genome shotgun (WGS) entry which is preliminary data.</text>
</comment>
<keyword evidence="4" id="KW-1185">Reference proteome</keyword>
<organism evidence="3 4">
    <name type="scientific">Stenotrophomonas capsici</name>
    <dbReference type="NCBI Taxonomy" id="3110230"/>
    <lineage>
        <taxon>Bacteria</taxon>
        <taxon>Pseudomonadati</taxon>
        <taxon>Pseudomonadota</taxon>
        <taxon>Gammaproteobacteria</taxon>
        <taxon>Lysobacterales</taxon>
        <taxon>Lysobacteraceae</taxon>
        <taxon>Stenotrophomonas</taxon>
    </lineage>
</organism>
<dbReference type="InterPro" id="IPR007049">
    <property type="entry name" value="Carb-sel_porin_OprB"/>
</dbReference>
<name>A0ABU5V0T4_9GAMM</name>
<dbReference type="Pfam" id="PF04966">
    <property type="entry name" value="OprB"/>
    <property type="match status" value="1"/>
</dbReference>
<dbReference type="PANTHER" id="PTHR37944:SF1">
    <property type="entry name" value="PORIN B"/>
    <property type="match status" value="1"/>
</dbReference>
<dbReference type="PANTHER" id="PTHR37944">
    <property type="entry name" value="PORIN B"/>
    <property type="match status" value="1"/>
</dbReference>
<evidence type="ECO:0000256" key="2">
    <source>
        <dbReference type="RuleBase" id="RU363072"/>
    </source>
</evidence>
<dbReference type="Proteomes" id="UP001301653">
    <property type="component" value="Unassembled WGS sequence"/>
</dbReference>
<evidence type="ECO:0000313" key="3">
    <source>
        <dbReference type="EMBL" id="MEA5666954.1"/>
    </source>
</evidence>
<dbReference type="InterPro" id="IPR052932">
    <property type="entry name" value="OprB_Porin"/>
</dbReference>
<comment type="similarity">
    <text evidence="1 2">Belongs to the OprB family.</text>
</comment>
<evidence type="ECO:0000313" key="4">
    <source>
        <dbReference type="Proteomes" id="UP001301653"/>
    </source>
</evidence>
<accession>A0ABU5V0T4</accession>
<gene>
    <name evidence="3" type="ORF">VA603_05315</name>
</gene>
<reference evidence="3 4" key="1">
    <citation type="submission" date="2023-12" db="EMBL/GenBank/DDBJ databases">
        <title>Stenotrophomonas guangdongensis sp. nov., isolated from wilted pepper plants (Capsicum annuum).</title>
        <authorList>
            <person name="Qiu M."/>
            <person name="Li Y."/>
            <person name="Liu Q."/>
            <person name="Zhang X."/>
            <person name="Huang Y."/>
            <person name="Guo R."/>
            <person name="Hu M."/>
            <person name="Zhou J."/>
            <person name="Zhou X."/>
        </authorList>
    </citation>
    <scope>NUCLEOTIDE SEQUENCE [LARGE SCALE GENOMIC DNA]</scope>
    <source>
        <strain evidence="3 4">MH1</strain>
    </source>
</reference>
<sequence length="411" mass="45954">MIGGGKRTELQARGIDFNLDYVGEVATNLDGGYNDDQVGRYSDQFALGMHLDLEKVFGWNAAQLQVTVTERSGENLSNARIADPRAGQLSSVQEIWGRGQTWRLTQLWYQQAYFDGALDVKLGRFGPGEDFNSFPCDFQNLAFCGSQVGNWAGSIWYNWPVSQWAARARYSFAPDWFVQVGAYEQNPSVLDRRRGFTFSTEGRAGTLVPIELVWHPRLGTAALPGEYRLGYYYSTARADDVFKDVDGLPQTVTGNPFQSHDRKHGAWVEVQQQLTARGGDATRGLRVFATYTAHDKATNVVDNYQQVGLVYAGPFDARPQDDLGIGVARIHVNAEVRRRQMLLNAVNGVEDYLDPLYQPLQDTEYNAEVYYGVHVAPWLTIRPNLQYVRHPGGVTEVDGAFVAGIKVQTSF</sequence>
<dbReference type="EMBL" id="JAYFUH010000063">
    <property type="protein sequence ID" value="MEA5666954.1"/>
    <property type="molecule type" value="Genomic_DNA"/>
</dbReference>
<dbReference type="InterPro" id="IPR038673">
    <property type="entry name" value="OprB_sf"/>
</dbReference>
<dbReference type="Gene3D" id="2.40.160.180">
    <property type="entry name" value="Carbohydrate-selective porin OprB"/>
    <property type="match status" value="1"/>
</dbReference>
<dbReference type="RefSeq" id="WP_323438165.1">
    <property type="nucleotide sequence ID" value="NZ_JAYFUH010000063.1"/>
</dbReference>
<proteinExistence type="inferred from homology"/>